<dbReference type="Proteomes" id="UP001606099">
    <property type="component" value="Unassembled WGS sequence"/>
</dbReference>
<name>A0ABW7FUA0_9BURK</name>
<evidence type="ECO:0000313" key="1">
    <source>
        <dbReference type="EMBL" id="MFG6447901.1"/>
    </source>
</evidence>
<keyword evidence="2" id="KW-1185">Reference proteome</keyword>
<gene>
    <name evidence="1" type="ORF">ACG0Z6_06525</name>
</gene>
<proteinExistence type="predicted"/>
<dbReference type="EMBL" id="JBIGHZ010000002">
    <property type="protein sequence ID" value="MFG6447901.1"/>
    <property type="molecule type" value="Genomic_DNA"/>
</dbReference>
<sequence length="67" mass="7466">MRFATHRFLTWLTVAGVALAAVWLSYHVQQVPNQPSLIANKAQMQALKAKAGQTLMFTVAEASEERH</sequence>
<reference evidence="1 2" key="1">
    <citation type="submission" date="2024-08" db="EMBL/GenBank/DDBJ databases">
        <authorList>
            <person name="Lu H."/>
        </authorList>
    </citation>
    <scope>NUCLEOTIDE SEQUENCE [LARGE SCALE GENOMIC DNA]</scope>
    <source>
        <strain evidence="1 2">BYS180W</strain>
    </source>
</reference>
<evidence type="ECO:0000313" key="2">
    <source>
        <dbReference type="Proteomes" id="UP001606099"/>
    </source>
</evidence>
<accession>A0ABW7FUA0</accession>
<organism evidence="1 2">
    <name type="scientific">Roseateles rivi</name>
    <dbReference type="NCBI Taxonomy" id="3299028"/>
    <lineage>
        <taxon>Bacteria</taxon>
        <taxon>Pseudomonadati</taxon>
        <taxon>Pseudomonadota</taxon>
        <taxon>Betaproteobacteria</taxon>
        <taxon>Burkholderiales</taxon>
        <taxon>Sphaerotilaceae</taxon>
        <taxon>Roseateles</taxon>
    </lineage>
</organism>
<dbReference type="RefSeq" id="WP_394459687.1">
    <property type="nucleotide sequence ID" value="NZ_JBIGHZ010000002.1"/>
</dbReference>
<comment type="caution">
    <text evidence="1">The sequence shown here is derived from an EMBL/GenBank/DDBJ whole genome shotgun (WGS) entry which is preliminary data.</text>
</comment>
<protein>
    <submittedName>
        <fullName evidence="1">Uncharacterized protein</fullName>
    </submittedName>
</protein>